<gene>
    <name evidence="2" type="ORF">SAMN04488557_0905</name>
</gene>
<dbReference type="EMBL" id="FPCH01000001">
    <property type="protein sequence ID" value="SFV28014.1"/>
    <property type="molecule type" value="Genomic_DNA"/>
</dbReference>
<keyword evidence="3" id="KW-1185">Reference proteome</keyword>
<keyword evidence="1" id="KW-0472">Membrane</keyword>
<keyword evidence="1" id="KW-1133">Transmembrane helix</keyword>
<feature type="transmembrane region" description="Helical" evidence="1">
    <location>
        <begin position="12"/>
        <end position="28"/>
    </location>
</feature>
<dbReference type="AlphaFoldDB" id="A0A1I7N040"/>
<reference evidence="3" key="1">
    <citation type="submission" date="2016-10" db="EMBL/GenBank/DDBJ databases">
        <authorList>
            <person name="Varghese N."/>
            <person name="Submissions S."/>
        </authorList>
    </citation>
    <scope>NUCLEOTIDE SEQUENCE [LARGE SCALE GENOMIC DNA]</scope>
    <source>
        <strain evidence="3">DSM 1565</strain>
    </source>
</reference>
<accession>A0A1I7N040</accession>
<evidence type="ECO:0000313" key="3">
    <source>
        <dbReference type="Proteomes" id="UP000199423"/>
    </source>
</evidence>
<name>A0A1I7N040_9HYPH</name>
<dbReference type="Proteomes" id="UP000199423">
    <property type="component" value="Unassembled WGS sequence"/>
</dbReference>
<sequence>MGFKGYQLGELLGIVLLLGATATQMFYLDPLKRQIEWRLATFSIQQSAQVQIKAVHDNQIALLQTLNAPADRIKEAEAEREKILERFKTSDADISDYMFEKEGVEDNLQLVVLALFALGTLLAGFGRAMEMRRHSD</sequence>
<feature type="transmembrane region" description="Helical" evidence="1">
    <location>
        <begin position="108"/>
        <end position="126"/>
    </location>
</feature>
<protein>
    <submittedName>
        <fullName evidence="2">Uncharacterized protein</fullName>
    </submittedName>
</protein>
<evidence type="ECO:0000313" key="2">
    <source>
        <dbReference type="EMBL" id="SFV28014.1"/>
    </source>
</evidence>
<evidence type="ECO:0000256" key="1">
    <source>
        <dbReference type="SAM" id="Phobius"/>
    </source>
</evidence>
<proteinExistence type="predicted"/>
<keyword evidence="1" id="KW-0812">Transmembrane</keyword>
<organism evidence="2 3">
    <name type="scientific">Hyphomicrobium facile</name>
    <dbReference type="NCBI Taxonomy" id="51670"/>
    <lineage>
        <taxon>Bacteria</taxon>
        <taxon>Pseudomonadati</taxon>
        <taxon>Pseudomonadota</taxon>
        <taxon>Alphaproteobacteria</taxon>
        <taxon>Hyphomicrobiales</taxon>
        <taxon>Hyphomicrobiaceae</taxon>
        <taxon>Hyphomicrobium</taxon>
    </lineage>
</organism>
<dbReference type="OrthoDB" id="7932914at2"/>